<evidence type="ECO:0000256" key="7">
    <source>
        <dbReference type="ARBA" id="ARBA00023163"/>
    </source>
</evidence>
<dbReference type="InterPro" id="IPR039198">
    <property type="entry name" value="Srl3/Whi5"/>
</dbReference>
<evidence type="ECO:0000256" key="2">
    <source>
        <dbReference type="ARBA" id="ARBA00004496"/>
    </source>
</evidence>
<feature type="compositionally biased region" description="Basic residues" evidence="9">
    <location>
        <begin position="67"/>
        <end position="82"/>
    </location>
</feature>
<dbReference type="GeneID" id="38783126"/>
<dbReference type="STRING" id="139825.A0A401GVK1"/>
<feature type="compositionally biased region" description="Low complexity" evidence="9">
    <location>
        <begin position="150"/>
        <end position="163"/>
    </location>
</feature>
<dbReference type="Proteomes" id="UP000287166">
    <property type="component" value="Unassembled WGS sequence"/>
</dbReference>
<dbReference type="EMBL" id="BFAD01000009">
    <property type="protein sequence ID" value="GBE86209.1"/>
    <property type="molecule type" value="Genomic_DNA"/>
</dbReference>
<dbReference type="GO" id="GO:0005737">
    <property type="term" value="C:cytoplasm"/>
    <property type="evidence" value="ECO:0007669"/>
    <property type="project" value="UniProtKB-SubCell"/>
</dbReference>
<dbReference type="Pfam" id="PF08528">
    <property type="entry name" value="Whi5"/>
    <property type="match status" value="1"/>
</dbReference>
<keyword evidence="6" id="KW-0805">Transcription regulation</keyword>
<feature type="compositionally biased region" description="Low complexity" evidence="9">
    <location>
        <begin position="90"/>
        <end position="99"/>
    </location>
</feature>
<evidence type="ECO:0000256" key="5">
    <source>
        <dbReference type="ARBA" id="ARBA00022491"/>
    </source>
</evidence>
<gene>
    <name evidence="10" type="ORF">SCP_0900880</name>
</gene>
<evidence type="ECO:0000256" key="8">
    <source>
        <dbReference type="ARBA" id="ARBA00023242"/>
    </source>
</evidence>
<keyword evidence="8" id="KW-0539">Nucleus</keyword>
<reference evidence="10 11" key="1">
    <citation type="journal article" date="2018" name="Sci. Rep.">
        <title>Genome sequence of the cauliflower mushroom Sparassis crispa (Hanabiratake) and its association with beneficial usage.</title>
        <authorList>
            <person name="Kiyama R."/>
            <person name="Furutani Y."/>
            <person name="Kawaguchi K."/>
            <person name="Nakanishi T."/>
        </authorList>
    </citation>
    <scope>NUCLEOTIDE SEQUENCE [LARGE SCALE GENOMIC DNA]</scope>
</reference>
<feature type="compositionally biased region" description="Polar residues" evidence="9">
    <location>
        <begin position="229"/>
        <end position="243"/>
    </location>
</feature>
<dbReference type="GO" id="GO:0033309">
    <property type="term" value="C:SBF transcription complex"/>
    <property type="evidence" value="ECO:0007669"/>
    <property type="project" value="TreeGrafter"/>
</dbReference>
<dbReference type="InParanoid" id="A0A401GVK1"/>
<evidence type="ECO:0000256" key="9">
    <source>
        <dbReference type="SAM" id="MobiDB-lite"/>
    </source>
</evidence>
<evidence type="ECO:0000313" key="10">
    <source>
        <dbReference type="EMBL" id="GBE86209.1"/>
    </source>
</evidence>
<keyword evidence="11" id="KW-1185">Reference proteome</keyword>
<evidence type="ECO:0000256" key="1">
    <source>
        <dbReference type="ARBA" id="ARBA00004123"/>
    </source>
</evidence>
<keyword evidence="7" id="KW-0804">Transcription</keyword>
<comment type="caution">
    <text evidence="10">The sequence shown here is derived from an EMBL/GenBank/DDBJ whole genome shotgun (WGS) entry which is preliminary data.</text>
</comment>
<dbReference type="OrthoDB" id="2359117at2759"/>
<keyword evidence="4" id="KW-0963">Cytoplasm</keyword>
<feature type="region of interest" description="Disordered" evidence="9">
    <location>
        <begin position="1"/>
        <end position="26"/>
    </location>
</feature>
<protein>
    <submittedName>
        <fullName evidence="10">Uncharacterized protein</fullName>
    </submittedName>
</protein>
<dbReference type="GO" id="GO:0000082">
    <property type="term" value="P:G1/S transition of mitotic cell cycle"/>
    <property type="evidence" value="ECO:0007669"/>
    <property type="project" value="InterPro"/>
</dbReference>
<feature type="compositionally biased region" description="Polar residues" evidence="9">
    <location>
        <begin position="1"/>
        <end position="15"/>
    </location>
</feature>
<proteinExistence type="inferred from homology"/>
<organism evidence="10 11">
    <name type="scientific">Sparassis crispa</name>
    <dbReference type="NCBI Taxonomy" id="139825"/>
    <lineage>
        <taxon>Eukaryota</taxon>
        <taxon>Fungi</taxon>
        <taxon>Dikarya</taxon>
        <taxon>Basidiomycota</taxon>
        <taxon>Agaricomycotina</taxon>
        <taxon>Agaricomycetes</taxon>
        <taxon>Polyporales</taxon>
        <taxon>Sparassidaceae</taxon>
        <taxon>Sparassis</taxon>
    </lineage>
</organism>
<feature type="region of interest" description="Disordered" evidence="9">
    <location>
        <begin position="115"/>
        <end position="243"/>
    </location>
</feature>
<dbReference type="InterPro" id="IPR013734">
    <property type="entry name" value="TF_Nrm1/Whi5"/>
</dbReference>
<feature type="compositionally biased region" description="Polar residues" evidence="9">
    <location>
        <begin position="121"/>
        <end position="132"/>
    </location>
</feature>
<evidence type="ECO:0000313" key="11">
    <source>
        <dbReference type="Proteomes" id="UP000287166"/>
    </source>
</evidence>
<comment type="similarity">
    <text evidence="3">Belongs to the WHI5/NRM1 family.</text>
</comment>
<evidence type="ECO:0000256" key="3">
    <source>
        <dbReference type="ARBA" id="ARBA00006922"/>
    </source>
</evidence>
<evidence type="ECO:0000256" key="6">
    <source>
        <dbReference type="ARBA" id="ARBA00023015"/>
    </source>
</evidence>
<evidence type="ECO:0000256" key="4">
    <source>
        <dbReference type="ARBA" id="ARBA00022490"/>
    </source>
</evidence>
<dbReference type="PANTHER" id="PTHR28246:SF1">
    <property type="entry name" value="G1-SPECIFIC TRANSCRIPTIONAL REPRESSOR WHI5-RELATED"/>
    <property type="match status" value="1"/>
</dbReference>
<dbReference type="RefSeq" id="XP_027617122.1">
    <property type="nucleotide sequence ID" value="XM_027761321.1"/>
</dbReference>
<accession>A0A401GVK1</accession>
<comment type="subcellular location">
    <subcellularLocation>
        <location evidence="2">Cytoplasm</location>
    </subcellularLocation>
    <subcellularLocation>
        <location evidence="1">Nucleus</location>
    </subcellularLocation>
</comment>
<dbReference type="AlphaFoldDB" id="A0A401GVK1"/>
<sequence length="310" mass="32318">MAGESSDTQASTSQPDPKRRKLTPERARATYLSGQLRLRLQYAKLKVEHGWQRQTLNEVENLYFHHTQKHRPPPIHSGRRNARVSFHPFSSASPNGSSSLFPVSIQKIEYPAPGTVDWHGANSNSGNPQAGSSVGPARDVVHNEDAAVASSSRGSTSTNGGSSVQPLSSTGSTLSNPKDPSSRGSVSPKHPSDIHAPTSSSASGELLPAYSSSQSFMPSPSPSPFSSPNNTSRPAPSPFQYTPLTSIGQVSAALGAPTTSGLTYDSFWSSHSAFRASLPSPLGACSTSAPGAAPSAVEVTGAAAPSVSFR</sequence>
<feature type="region of interest" description="Disordered" evidence="9">
    <location>
        <begin position="67"/>
        <end position="100"/>
    </location>
</feature>
<dbReference type="GO" id="GO:0003712">
    <property type="term" value="F:transcription coregulator activity"/>
    <property type="evidence" value="ECO:0007669"/>
    <property type="project" value="TreeGrafter"/>
</dbReference>
<dbReference type="PANTHER" id="PTHR28246">
    <property type="entry name" value="G1-SPECIFIC TRANSCRIPTIONAL REPRESSOR WHI5-RELATED"/>
    <property type="match status" value="1"/>
</dbReference>
<name>A0A401GVK1_9APHY</name>
<feature type="compositionally biased region" description="Polar residues" evidence="9">
    <location>
        <begin position="164"/>
        <end position="185"/>
    </location>
</feature>
<keyword evidence="5" id="KW-0678">Repressor</keyword>